<dbReference type="Proteomes" id="UP000093514">
    <property type="component" value="Unassembled WGS sequence"/>
</dbReference>
<evidence type="ECO:0000256" key="13">
    <source>
        <dbReference type="HAMAP-Rule" id="MF_00113"/>
    </source>
</evidence>
<comment type="similarity">
    <text evidence="9 13">Belongs to the QueA family.</text>
</comment>
<evidence type="ECO:0000256" key="5">
    <source>
        <dbReference type="ARBA" id="ARBA00022679"/>
    </source>
</evidence>
<dbReference type="InterPro" id="IPR036100">
    <property type="entry name" value="QueA_sf"/>
</dbReference>
<evidence type="ECO:0000256" key="6">
    <source>
        <dbReference type="ARBA" id="ARBA00022691"/>
    </source>
</evidence>
<comment type="subunit">
    <text evidence="3 13">Monomer.</text>
</comment>
<evidence type="ECO:0000313" key="14">
    <source>
        <dbReference type="EMBL" id="OCL25173.1"/>
    </source>
</evidence>
<keyword evidence="7 13" id="KW-0671">Queuosine biosynthesis</keyword>
<dbReference type="HAMAP" id="MF_00113">
    <property type="entry name" value="QueA"/>
    <property type="match status" value="1"/>
</dbReference>
<dbReference type="PANTHER" id="PTHR30307:SF0">
    <property type="entry name" value="S-ADENOSYLMETHIONINE:TRNA RIBOSYLTRANSFERASE-ISOMERASE"/>
    <property type="match status" value="1"/>
</dbReference>
<dbReference type="NCBIfam" id="NF001140">
    <property type="entry name" value="PRK00147.1"/>
    <property type="match status" value="1"/>
</dbReference>
<dbReference type="PANTHER" id="PTHR30307">
    <property type="entry name" value="S-ADENOSYLMETHIONINE:TRNA RIBOSYLTRANSFERASE-ISOMERASE"/>
    <property type="match status" value="1"/>
</dbReference>
<dbReference type="EMBL" id="LWDV01000010">
    <property type="protein sequence ID" value="OCL25173.1"/>
    <property type="molecule type" value="Genomic_DNA"/>
</dbReference>
<organism evidence="14 15">
    <name type="scientific">Orenia metallireducens</name>
    <dbReference type="NCBI Taxonomy" id="1413210"/>
    <lineage>
        <taxon>Bacteria</taxon>
        <taxon>Bacillati</taxon>
        <taxon>Bacillota</taxon>
        <taxon>Clostridia</taxon>
        <taxon>Halanaerobiales</taxon>
        <taxon>Halobacteroidaceae</taxon>
        <taxon>Orenia</taxon>
    </lineage>
</organism>
<evidence type="ECO:0000256" key="12">
    <source>
        <dbReference type="ARBA" id="ARBA00076160"/>
    </source>
</evidence>
<dbReference type="FunFam" id="3.40.1780.10:FF:000001">
    <property type="entry name" value="S-adenosylmethionine:tRNA ribosyltransferase-isomerase"/>
    <property type="match status" value="1"/>
</dbReference>
<evidence type="ECO:0000313" key="15">
    <source>
        <dbReference type="Proteomes" id="UP000093514"/>
    </source>
</evidence>
<keyword evidence="4 13" id="KW-0963">Cytoplasm</keyword>
<dbReference type="InterPro" id="IPR042118">
    <property type="entry name" value="QueA_dom1"/>
</dbReference>
<evidence type="ECO:0000256" key="11">
    <source>
        <dbReference type="ARBA" id="ARBA00069325"/>
    </source>
</evidence>
<name>A0A1C0A4X8_9FIRM</name>
<dbReference type="InterPro" id="IPR042119">
    <property type="entry name" value="QueA_dom2"/>
</dbReference>
<comment type="function">
    <text evidence="13">Transfers and isomerizes the ribose moiety from AdoMet to the 7-aminomethyl group of 7-deazaguanine (preQ1-tRNA) to give epoxyqueuosine (oQ-tRNA).</text>
</comment>
<sequence length="341" mass="38465">MKVKDFDFELPEELIAQEPMEPRDKSRLMVINRAEEKIEGRIFKEIIDYFQPGDTLVRNNTKVIPARLFGRKEETGGKVEVLLLTQVELGEWEALVRPGRKLKLGTRVVFGNGELVGEIKDRTDFGGRVIKFEYEGTFEAVLDKLGKMPLPPYITKELDKSDKYQTVYAKKRGAAAAPTAGLHFTDELLAKIEAKGVNIVDITLHVGLGTFRPVSVDTIEEHHMHSEYYEVSEEAAKIINEAKERGNRVFSVGTTSTRTLETVATEKGRVEAGKGWTDIFIYPGYQFKAVDALITNFHLPQSTLVMLVSAFAGQELTMKAYEQAVEQKYRFYSFGDGMLIL</sequence>
<dbReference type="AlphaFoldDB" id="A0A1C0A4X8"/>
<dbReference type="GO" id="GO:0005737">
    <property type="term" value="C:cytoplasm"/>
    <property type="evidence" value="ECO:0007669"/>
    <property type="project" value="UniProtKB-SubCell"/>
</dbReference>
<dbReference type="NCBIfam" id="TIGR00113">
    <property type="entry name" value="queA"/>
    <property type="match status" value="1"/>
</dbReference>
<comment type="catalytic activity">
    <reaction evidence="8 13">
        <text>7-aminomethyl-7-carbaguanosine(34) in tRNA + S-adenosyl-L-methionine = epoxyqueuosine(34) in tRNA + adenine + L-methionine + 2 H(+)</text>
        <dbReference type="Rhea" id="RHEA:32155"/>
        <dbReference type="Rhea" id="RHEA-COMP:10342"/>
        <dbReference type="Rhea" id="RHEA-COMP:18582"/>
        <dbReference type="ChEBI" id="CHEBI:15378"/>
        <dbReference type="ChEBI" id="CHEBI:16708"/>
        <dbReference type="ChEBI" id="CHEBI:57844"/>
        <dbReference type="ChEBI" id="CHEBI:59789"/>
        <dbReference type="ChEBI" id="CHEBI:82833"/>
        <dbReference type="ChEBI" id="CHEBI:194443"/>
        <dbReference type="EC" id="2.4.99.17"/>
    </reaction>
</comment>
<comment type="subcellular location">
    <subcellularLocation>
        <location evidence="1 13">Cytoplasm</location>
    </subcellularLocation>
</comment>
<gene>
    <name evidence="13" type="primary">queA</name>
    <name evidence="14" type="ORF">U472_12440</name>
</gene>
<dbReference type="OrthoDB" id="9805933at2"/>
<dbReference type="GO" id="GO:0008616">
    <property type="term" value="P:tRNA queuosine(34) biosynthetic process"/>
    <property type="evidence" value="ECO:0007669"/>
    <property type="project" value="UniProtKB-UniRule"/>
</dbReference>
<evidence type="ECO:0000256" key="3">
    <source>
        <dbReference type="ARBA" id="ARBA00011245"/>
    </source>
</evidence>
<dbReference type="FunFam" id="2.40.10.240:FF:000002">
    <property type="entry name" value="S-adenosylmethionine:tRNA ribosyltransferase-isomerase"/>
    <property type="match status" value="1"/>
</dbReference>
<keyword evidence="14" id="KW-0413">Isomerase</keyword>
<evidence type="ECO:0000256" key="4">
    <source>
        <dbReference type="ARBA" id="ARBA00022490"/>
    </source>
</evidence>
<evidence type="ECO:0000256" key="9">
    <source>
        <dbReference type="ARBA" id="ARBA00061210"/>
    </source>
</evidence>
<dbReference type="Pfam" id="PF02547">
    <property type="entry name" value="Queuosine_synth"/>
    <property type="match status" value="1"/>
</dbReference>
<dbReference type="UniPathway" id="UPA00392"/>
<comment type="pathway">
    <text evidence="2 13">tRNA modification; tRNA-queuosine biosynthesis.</text>
</comment>
<dbReference type="Gene3D" id="2.40.10.240">
    <property type="entry name" value="QueA-like"/>
    <property type="match status" value="1"/>
</dbReference>
<evidence type="ECO:0000256" key="10">
    <source>
        <dbReference type="ARBA" id="ARBA00066503"/>
    </source>
</evidence>
<keyword evidence="15" id="KW-1185">Reference proteome</keyword>
<dbReference type="SUPFAM" id="SSF111337">
    <property type="entry name" value="QueA-like"/>
    <property type="match status" value="1"/>
</dbReference>
<dbReference type="InterPro" id="IPR003699">
    <property type="entry name" value="QueA"/>
</dbReference>
<evidence type="ECO:0000256" key="1">
    <source>
        <dbReference type="ARBA" id="ARBA00004496"/>
    </source>
</evidence>
<comment type="caution">
    <text evidence="14">The sequence shown here is derived from an EMBL/GenBank/DDBJ whole genome shotgun (WGS) entry which is preliminary data.</text>
</comment>
<reference evidence="14 15" key="2">
    <citation type="submission" date="2016-08" db="EMBL/GenBank/DDBJ databases">
        <title>Orenia metallireducens sp. nov. strain Z6, a Novel Metal-reducing Firmicute from the Deep Subsurface.</title>
        <authorList>
            <person name="Maxim B.I."/>
            <person name="Kenneth K."/>
            <person name="Flynn T.M."/>
            <person name="Oloughlin E.J."/>
            <person name="Locke R.A."/>
            <person name="Weber J.R."/>
            <person name="Egan S.M."/>
            <person name="Mackie R.I."/>
            <person name="Cann I.K."/>
        </authorList>
    </citation>
    <scope>NUCLEOTIDE SEQUENCE [LARGE SCALE GENOMIC DNA]</scope>
    <source>
        <strain evidence="14 15">Z6</strain>
    </source>
</reference>
<evidence type="ECO:0000256" key="7">
    <source>
        <dbReference type="ARBA" id="ARBA00022785"/>
    </source>
</evidence>
<protein>
    <recommendedName>
        <fullName evidence="11 13">S-adenosylmethionine:tRNA ribosyltransferase-isomerase</fullName>
        <ecNumber evidence="10 13">2.4.99.17</ecNumber>
    </recommendedName>
    <alternativeName>
        <fullName evidence="12 13">Queuosine biosynthesis protein QueA</fullName>
    </alternativeName>
</protein>
<dbReference type="GO" id="GO:0051075">
    <property type="term" value="F:S-adenosylmethionine:tRNA ribosyltransferase-isomerase activity"/>
    <property type="evidence" value="ECO:0007669"/>
    <property type="project" value="UniProtKB-EC"/>
</dbReference>
<keyword evidence="5 13" id="KW-0808">Transferase</keyword>
<dbReference type="RefSeq" id="WP_068719016.1">
    <property type="nucleotide sequence ID" value="NZ_LWDV01000010.1"/>
</dbReference>
<evidence type="ECO:0000256" key="2">
    <source>
        <dbReference type="ARBA" id="ARBA00004691"/>
    </source>
</evidence>
<evidence type="ECO:0000256" key="8">
    <source>
        <dbReference type="ARBA" id="ARBA00052751"/>
    </source>
</evidence>
<accession>A0A1C0A4X8</accession>
<proteinExistence type="inferred from homology"/>
<keyword evidence="6 13" id="KW-0949">S-adenosyl-L-methionine</keyword>
<reference evidence="15" key="1">
    <citation type="submission" date="2016-07" db="EMBL/GenBank/DDBJ databases">
        <authorList>
            <person name="Florea S."/>
            <person name="Webb J.S."/>
            <person name="Jaromczyk J."/>
            <person name="Schardl C.L."/>
        </authorList>
    </citation>
    <scope>NUCLEOTIDE SEQUENCE [LARGE SCALE GENOMIC DNA]</scope>
    <source>
        <strain evidence="15">Z6</strain>
    </source>
</reference>
<dbReference type="EC" id="2.4.99.17" evidence="10 13"/>
<dbReference type="Gene3D" id="3.40.1780.10">
    <property type="entry name" value="QueA-like"/>
    <property type="match status" value="1"/>
</dbReference>